<dbReference type="InterPro" id="IPR019734">
    <property type="entry name" value="TPR_rpt"/>
</dbReference>
<protein>
    <recommendedName>
        <fullName evidence="3">Tetratricopeptide repeat protein</fullName>
    </recommendedName>
</protein>
<evidence type="ECO:0008006" key="3">
    <source>
        <dbReference type="Google" id="ProtNLM"/>
    </source>
</evidence>
<sequence>MWKTRLQKKKADPKKVEIWDACAALGMACGFVGGFYDARRYYERAKEEYEEQLGHESEKALDATYSLTMSTGMSDGEIIEKLRDLLKTMERVLGEENVVTLETLNSLGCRLRTNGQFEEAKEVLERCLAEKMTVIGEDHKDTFASLANLGTVYVGLKNYEKALEYYERAFRRRGC</sequence>
<gene>
    <name evidence="1" type="ORF">TrLO_g9182</name>
</gene>
<dbReference type="OrthoDB" id="5986190at2759"/>
<dbReference type="Pfam" id="PF13424">
    <property type="entry name" value="TPR_12"/>
    <property type="match status" value="1"/>
</dbReference>
<dbReference type="Proteomes" id="UP001165122">
    <property type="component" value="Unassembled WGS sequence"/>
</dbReference>
<dbReference type="PROSITE" id="PS50293">
    <property type="entry name" value="TPR_REGION"/>
    <property type="match status" value="1"/>
</dbReference>
<proteinExistence type="predicted"/>
<dbReference type="Gene3D" id="1.25.40.10">
    <property type="entry name" value="Tetratricopeptide repeat domain"/>
    <property type="match status" value="1"/>
</dbReference>
<dbReference type="Pfam" id="PF13181">
    <property type="entry name" value="TPR_8"/>
    <property type="match status" value="1"/>
</dbReference>
<dbReference type="PANTHER" id="PTHR46082">
    <property type="entry name" value="ATP/GTP-BINDING PROTEIN-RELATED"/>
    <property type="match status" value="1"/>
</dbReference>
<dbReference type="AlphaFoldDB" id="A0A9W7FIM0"/>
<dbReference type="EMBL" id="BRXW01000187">
    <property type="protein sequence ID" value="GMI13134.1"/>
    <property type="molecule type" value="Genomic_DNA"/>
</dbReference>
<dbReference type="SUPFAM" id="SSF48452">
    <property type="entry name" value="TPR-like"/>
    <property type="match status" value="1"/>
</dbReference>
<organism evidence="1 2">
    <name type="scientific">Triparma laevis f. longispina</name>
    <dbReference type="NCBI Taxonomy" id="1714387"/>
    <lineage>
        <taxon>Eukaryota</taxon>
        <taxon>Sar</taxon>
        <taxon>Stramenopiles</taxon>
        <taxon>Ochrophyta</taxon>
        <taxon>Bolidophyceae</taxon>
        <taxon>Parmales</taxon>
        <taxon>Triparmaceae</taxon>
        <taxon>Triparma</taxon>
    </lineage>
</organism>
<evidence type="ECO:0000313" key="1">
    <source>
        <dbReference type="EMBL" id="GMI13134.1"/>
    </source>
</evidence>
<comment type="caution">
    <text evidence="1">The sequence shown here is derived from an EMBL/GenBank/DDBJ whole genome shotgun (WGS) entry which is preliminary data.</text>
</comment>
<name>A0A9W7FIM0_9STRA</name>
<reference evidence="2" key="1">
    <citation type="journal article" date="2023" name="Commun. Biol.">
        <title>Genome analysis of Parmales, the sister group of diatoms, reveals the evolutionary specialization of diatoms from phago-mixotrophs to photoautotrophs.</title>
        <authorList>
            <person name="Ban H."/>
            <person name="Sato S."/>
            <person name="Yoshikawa S."/>
            <person name="Yamada K."/>
            <person name="Nakamura Y."/>
            <person name="Ichinomiya M."/>
            <person name="Sato N."/>
            <person name="Blanc-Mathieu R."/>
            <person name="Endo H."/>
            <person name="Kuwata A."/>
            <person name="Ogata H."/>
        </authorList>
    </citation>
    <scope>NUCLEOTIDE SEQUENCE [LARGE SCALE GENOMIC DNA]</scope>
    <source>
        <strain evidence="2">NIES 3700</strain>
    </source>
</reference>
<accession>A0A9W7FIM0</accession>
<dbReference type="PANTHER" id="PTHR46082:SF6">
    <property type="entry name" value="AAA+ ATPASE DOMAIN-CONTAINING PROTEIN-RELATED"/>
    <property type="match status" value="1"/>
</dbReference>
<keyword evidence="2" id="KW-1185">Reference proteome</keyword>
<dbReference type="InterPro" id="IPR011990">
    <property type="entry name" value="TPR-like_helical_dom_sf"/>
</dbReference>
<dbReference type="InterPro" id="IPR053137">
    <property type="entry name" value="NLR-like"/>
</dbReference>
<evidence type="ECO:0000313" key="2">
    <source>
        <dbReference type="Proteomes" id="UP001165122"/>
    </source>
</evidence>